<keyword evidence="6" id="KW-1185">Reference proteome</keyword>
<organism evidence="5 6">
    <name type="scientific">Cinchona calisaya</name>
    <dbReference type="NCBI Taxonomy" id="153742"/>
    <lineage>
        <taxon>Eukaryota</taxon>
        <taxon>Viridiplantae</taxon>
        <taxon>Streptophyta</taxon>
        <taxon>Embryophyta</taxon>
        <taxon>Tracheophyta</taxon>
        <taxon>Spermatophyta</taxon>
        <taxon>Magnoliopsida</taxon>
        <taxon>eudicotyledons</taxon>
        <taxon>Gunneridae</taxon>
        <taxon>Pentapetalae</taxon>
        <taxon>asterids</taxon>
        <taxon>lamiids</taxon>
        <taxon>Gentianales</taxon>
        <taxon>Rubiaceae</taxon>
        <taxon>Cinchonoideae</taxon>
        <taxon>Cinchoneae</taxon>
        <taxon>Cinchona</taxon>
    </lineage>
</organism>
<accession>A0ABD2ZWH6</accession>
<dbReference type="InterPro" id="IPR035979">
    <property type="entry name" value="RBD_domain_sf"/>
</dbReference>
<dbReference type="GO" id="GO:0003723">
    <property type="term" value="F:RNA binding"/>
    <property type="evidence" value="ECO:0007669"/>
    <property type="project" value="UniProtKB-UniRule"/>
</dbReference>
<dbReference type="InterPro" id="IPR012677">
    <property type="entry name" value="Nucleotide-bd_a/b_plait_sf"/>
</dbReference>
<protein>
    <recommendedName>
        <fullName evidence="4">RRM domain-containing protein</fullName>
    </recommendedName>
</protein>
<dbReference type="SUPFAM" id="SSF54928">
    <property type="entry name" value="RNA-binding domain, RBD"/>
    <property type="match status" value="1"/>
</dbReference>
<dbReference type="EMBL" id="JBJUIK010000007">
    <property type="protein sequence ID" value="KAL3523791.1"/>
    <property type="molecule type" value="Genomic_DNA"/>
</dbReference>
<evidence type="ECO:0000256" key="2">
    <source>
        <dbReference type="PROSITE-ProRule" id="PRU00176"/>
    </source>
</evidence>
<dbReference type="PANTHER" id="PTHR19965:SF35">
    <property type="entry name" value="RNA ANNEALING PROTEIN YRA1"/>
    <property type="match status" value="1"/>
</dbReference>
<dbReference type="InterPro" id="IPR051229">
    <property type="entry name" value="ALYREF_mRNA_export"/>
</dbReference>
<feature type="compositionally biased region" description="Basic and acidic residues" evidence="3">
    <location>
        <begin position="235"/>
        <end position="244"/>
    </location>
</feature>
<feature type="domain" description="RRM" evidence="4">
    <location>
        <begin position="89"/>
        <end position="166"/>
    </location>
</feature>
<dbReference type="InterPro" id="IPR000504">
    <property type="entry name" value="RRM_dom"/>
</dbReference>
<gene>
    <name evidence="5" type="ORF">ACH5RR_016625</name>
</gene>
<evidence type="ECO:0000256" key="1">
    <source>
        <dbReference type="ARBA" id="ARBA00022884"/>
    </source>
</evidence>
<evidence type="ECO:0000313" key="5">
    <source>
        <dbReference type="EMBL" id="KAL3523791.1"/>
    </source>
</evidence>
<evidence type="ECO:0000259" key="4">
    <source>
        <dbReference type="PROSITE" id="PS50102"/>
    </source>
</evidence>
<dbReference type="PROSITE" id="PS50102">
    <property type="entry name" value="RRM"/>
    <property type="match status" value="1"/>
</dbReference>
<dbReference type="AlphaFoldDB" id="A0ABD2ZWH6"/>
<evidence type="ECO:0000256" key="3">
    <source>
        <dbReference type="SAM" id="MobiDB-lite"/>
    </source>
</evidence>
<dbReference type="PANTHER" id="PTHR19965">
    <property type="entry name" value="RNA AND EXPORT FACTOR BINDING PROTEIN"/>
    <property type="match status" value="1"/>
</dbReference>
<dbReference type="Proteomes" id="UP001630127">
    <property type="component" value="Unassembled WGS sequence"/>
</dbReference>
<feature type="region of interest" description="Disordered" evidence="3">
    <location>
        <begin position="14"/>
        <end position="44"/>
    </location>
</feature>
<dbReference type="InterPro" id="IPR025715">
    <property type="entry name" value="FoP_C"/>
</dbReference>
<dbReference type="SMART" id="SM00360">
    <property type="entry name" value="RRM"/>
    <property type="match status" value="1"/>
</dbReference>
<proteinExistence type="predicted"/>
<keyword evidence="1 2" id="KW-0694">RNA-binding</keyword>
<sequence>MADGLDMSLDDLIKKNNKSRGDNGNFRTAQGGRGRGRADLNYGPGPTRRSSVLAPFRVNPYSSPYGLWLPENWIAPAPAPAMAIQDAGTKLYVSNLHYGVTNEDIKVLFSDVGELKRYAVHYNCSGRSKGTAEVVFTRHSDALAAIKRYNDLRLDGRPIKIELVGVNDFTTSAMSPASDGILGHHRGAFRHQDPYCIPSAMSPASDGSLGYQRGAFRRNSMDVFKQGGHGQGRGGRRDRTEKVSAEALDTDLEKYCQDAMPSSS</sequence>
<reference evidence="5 6" key="1">
    <citation type="submission" date="2024-11" db="EMBL/GenBank/DDBJ databases">
        <title>A near-complete genome assembly of Cinchona calisaya.</title>
        <authorList>
            <person name="Lian D.C."/>
            <person name="Zhao X.W."/>
            <person name="Wei L."/>
        </authorList>
    </citation>
    <scope>NUCLEOTIDE SEQUENCE [LARGE SCALE GENOMIC DNA]</scope>
    <source>
        <tissue evidence="5">Nenye</tissue>
    </source>
</reference>
<dbReference type="Pfam" id="PF13865">
    <property type="entry name" value="FoP_duplication"/>
    <property type="match status" value="1"/>
</dbReference>
<dbReference type="Gene3D" id="3.30.70.330">
    <property type="match status" value="1"/>
</dbReference>
<comment type="caution">
    <text evidence="5">The sequence shown here is derived from an EMBL/GenBank/DDBJ whole genome shotgun (WGS) entry which is preliminary data.</text>
</comment>
<feature type="region of interest" description="Disordered" evidence="3">
    <location>
        <begin position="224"/>
        <end position="248"/>
    </location>
</feature>
<dbReference type="Pfam" id="PF00076">
    <property type="entry name" value="RRM_1"/>
    <property type="match status" value="1"/>
</dbReference>
<name>A0ABD2ZWH6_9GENT</name>
<evidence type="ECO:0000313" key="6">
    <source>
        <dbReference type="Proteomes" id="UP001630127"/>
    </source>
</evidence>
<dbReference type="CDD" id="cd12680">
    <property type="entry name" value="RRM_THOC4"/>
    <property type="match status" value="1"/>
</dbReference>